<gene>
    <name evidence="3" type="ORF">TeGR_g1385</name>
</gene>
<proteinExistence type="predicted"/>
<dbReference type="SUPFAM" id="SSF48452">
    <property type="entry name" value="TPR-like"/>
    <property type="match status" value="1"/>
</dbReference>
<organism evidence="3 4">
    <name type="scientific">Tetraparma gracilis</name>
    <dbReference type="NCBI Taxonomy" id="2962635"/>
    <lineage>
        <taxon>Eukaryota</taxon>
        <taxon>Sar</taxon>
        <taxon>Stramenopiles</taxon>
        <taxon>Ochrophyta</taxon>
        <taxon>Bolidophyceae</taxon>
        <taxon>Parmales</taxon>
        <taxon>Triparmaceae</taxon>
        <taxon>Tetraparma</taxon>
    </lineage>
</organism>
<comment type="caution">
    <text evidence="3">The sequence shown here is derived from an EMBL/GenBank/DDBJ whole genome shotgun (WGS) entry which is preliminary data.</text>
</comment>
<dbReference type="Gene3D" id="1.25.40.10">
    <property type="entry name" value="Tetratricopeptide repeat domain"/>
    <property type="match status" value="1"/>
</dbReference>
<sequence>MGVPCASYARSLSRDVFAELRAQLDAAVASLVSAYAELFLLGGGRRGQTREQKARRLMYHLNRGGGYFEVKEALKPCLQRVVAQAVPGSPLFAGGAPPLDTPEGGEFAARLFDFLAGELNKALMRGFVPGCVVECRESVAADIGVARNIPEKMVKLKMLAEDAEGNGEGGRADRRHAERVGMAKVQCEAEREGWAALWRAKADHAGFLLDAGLLERARDALREAAALKHDDAESLALLAAALVEIGAGPGEAGDVLLLLKGVADDANASVLEALLRDKEGSGPLARAARAKAAEKAREAGCKFEGREGVHALLSAADFLLAANLPAGARTCLAWAAEAELLAKEACGALGLPDACPAELRARRSLLAAALAARAGAPDLALCEDAERRNRLLPDCGRAKLLVAEALDKAGDGEGAVGKYVECLDALPAPVPYKVHVALYRLLAKEGRWEEAREVMFRAASTWKYASVWLNIAAASLKLGYLEDAEDSLQESNGADTNDGRSWGLFALVCLAGGEGRLGEANEALKQALSLGLDELGVLEELGERFVAIDQLGQAEAVYGRCVEVCDALGEGPRAAAFCVRKGKVLEGKREFEAAMGMYQEGRSRGAEGGELEALRSRLGTDM</sequence>
<dbReference type="Proteomes" id="UP001165060">
    <property type="component" value="Unassembled WGS sequence"/>
</dbReference>
<dbReference type="EMBL" id="BRYB01001162">
    <property type="protein sequence ID" value="GMI19414.1"/>
    <property type="molecule type" value="Genomic_DNA"/>
</dbReference>
<name>A0ABQ6M4V6_9STRA</name>
<protein>
    <submittedName>
        <fullName evidence="3">Uncharacterized protein</fullName>
    </submittedName>
</protein>
<reference evidence="3 4" key="1">
    <citation type="journal article" date="2023" name="Commun. Biol.">
        <title>Genome analysis of Parmales, the sister group of diatoms, reveals the evolutionary specialization of diatoms from phago-mixotrophs to photoautotrophs.</title>
        <authorList>
            <person name="Ban H."/>
            <person name="Sato S."/>
            <person name="Yoshikawa S."/>
            <person name="Yamada K."/>
            <person name="Nakamura Y."/>
            <person name="Ichinomiya M."/>
            <person name="Sato N."/>
            <person name="Blanc-Mathieu R."/>
            <person name="Endo H."/>
            <person name="Kuwata A."/>
            <person name="Ogata H."/>
        </authorList>
    </citation>
    <scope>NUCLEOTIDE SEQUENCE [LARGE SCALE GENOMIC DNA]</scope>
</reference>
<accession>A0ABQ6M4V6</accession>
<evidence type="ECO:0000256" key="1">
    <source>
        <dbReference type="ARBA" id="ARBA00022737"/>
    </source>
</evidence>
<evidence type="ECO:0000313" key="4">
    <source>
        <dbReference type="Proteomes" id="UP001165060"/>
    </source>
</evidence>
<keyword evidence="1" id="KW-0677">Repeat</keyword>
<evidence type="ECO:0000313" key="3">
    <source>
        <dbReference type="EMBL" id="GMI19414.1"/>
    </source>
</evidence>
<evidence type="ECO:0000256" key="2">
    <source>
        <dbReference type="ARBA" id="ARBA00022803"/>
    </source>
</evidence>
<keyword evidence="2" id="KW-0802">TPR repeat</keyword>
<keyword evidence="4" id="KW-1185">Reference proteome</keyword>
<dbReference type="InterPro" id="IPR052628">
    <property type="entry name" value="CFAP70"/>
</dbReference>
<dbReference type="PANTHER" id="PTHR44314">
    <property type="entry name" value="CILIA- AND FLAGELLA-ASSOCIATED PROTEIN 70"/>
    <property type="match status" value="1"/>
</dbReference>
<dbReference type="PANTHER" id="PTHR44314:SF1">
    <property type="entry name" value="CILIA- AND FLAGELLA-ASSOCIATED PROTEIN 70"/>
    <property type="match status" value="1"/>
</dbReference>
<dbReference type="InterPro" id="IPR011990">
    <property type="entry name" value="TPR-like_helical_dom_sf"/>
</dbReference>